<dbReference type="Proteomes" id="UP000507222">
    <property type="component" value="Unassembled WGS sequence"/>
</dbReference>
<proteinExistence type="predicted"/>
<sequence length="75" mass="8091">MARSLVLPVDERFQGRGVSDGVNYNLDGVTLGFVVGQIIDSKMFKSLPSRSSYAVKIVIKVGHLPRSSKKGSPIS</sequence>
<evidence type="ECO:0000313" key="2">
    <source>
        <dbReference type="Proteomes" id="UP000507222"/>
    </source>
</evidence>
<protein>
    <submittedName>
        <fullName evidence="1">Uncharacterized protein</fullName>
    </submittedName>
</protein>
<evidence type="ECO:0000313" key="1">
    <source>
        <dbReference type="EMBL" id="CAB4288654.1"/>
    </source>
</evidence>
<gene>
    <name evidence="1" type="ORF">CURHAP_LOCUS46854</name>
</gene>
<accession>A0A6J5VLA4</accession>
<reference evidence="1 2" key="1">
    <citation type="submission" date="2020-05" db="EMBL/GenBank/DDBJ databases">
        <authorList>
            <person name="Campoy J."/>
            <person name="Schneeberger K."/>
            <person name="Spophaly S."/>
        </authorList>
    </citation>
    <scope>NUCLEOTIDE SEQUENCE [LARGE SCALE GENOMIC DNA]</scope>
    <source>
        <strain evidence="1">PruArmRojPasFocal</strain>
    </source>
</reference>
<name>A0A6J5VLA4_PRUAR</name>
<organism evidence="1 2">
    <name type="scientific">Prunus armeniaca</name>
    <name type="common">Apricot</name>
    <name type="synonym">Armeniaca vulgaris</name>
    <dbReference type="NCBI Taxonomy" id="36596"/>
    <lineage>
        <taxon>Eukaryota</taxon>
        <taxon>Viridiplantae</taxon>
        <taxon>Streptophyta</taxon>
        <taxon>Embryophyta</taxon>
        <taxon>Tracheophyta</taxon>
        <taxon>Spermatophyta</taxon>
        <taxon>Magnoliopsida</taxon>
        <taxon>eudicotyledons</taxon>
        <taxon>Gunneridae</taxon>
        <taxon>Pentapetalae</taxon>
        <taxon>rosids</taxon>
        <taxon>fabids</taxon>
        <taxon>Rosales</taxon>
        <taxon>Rosaceae</taxon>
        <taxon>Amygdaloideae</taxon>
        <taxon>Amygdaleae</taxon>
        <taxon>Prunus</taxon>
    </lineage>
</organism>
<dbReference type="AlphaFoldDB" id="A0A6J5VLA4"/>
<dbReference type="EMBL" id="CAEKDK010000007">
    <property type="protein sequence ID" value="CAB4288654.1"/>
    <property type="molecule type" value="Genomic_DNA"/>
</dbReference>